<accession>A0ABN0J659</accession>
<gene>
    <name evidence="2" type="ORF">LEP1GSC035_2546</name>
</gene>
<dbReference type="PANTHER" id="PTHR43792:SF1">
    <property type="entry name" value="N-ACETYLTRANSFERASE DOMAIN-CONTAINING PROTEIN"/>
    <property type="match status" value="1"/>
</dbReference>
<sequence>MDRLYWLFESLFSAFFTSAIEIGWRLNSNFWNLGYAAEAASACLNYGFDEFKYPKIVSFTSVLNIRSESVMKKIGLKKIGSFYHPNLPAKHRLSDVFYQITDSKWNKLKRFLY</sequence>
<evidence type="ECO:0000313" key="3">
    <source>
        <dbReference type="Proteomes" id="UP000012099"/>
    </source>
</evidence>
<dbReference type="Pfam" id="PF13302">
    <property type="entry name" value="Acetyltransf_3"/>
    <property type="match status" value="1"/>
</dbReference>
<dbReference type="Proteomes" id="UP000012099">
    <property type="component" value="Unassembled WGS sequence"/>
</dbReference>
<organism evidence="2 3">
    <name type="scientific">Leptospira noguchii str. 2007001578</name>
    <dbReference type="NCBI Taxonomy" id="1049974"/>
    <lineage>
        <taxon>Bacteria</taxon>
        <taxon>Pseudomonadati</taxon>
        <taxon>Spirochaetota</taxon>
        <taxon>Spirochaetia</taxon>
        <taxon>Leptospirales</taxon>
        <taxon>Leptospiraceae</taxon>
        <taxon>Leptospira</taxon>
    </lineage>
</organism>
<reference evidence="2 3" key="1">
    <citation type="submission" date="2013-01" db="EMBL/GenBank/DDBJ databases">
        <authorList>
            <person name="Harkins D.M."/>
            <person name="Durkin A.S."/>
            <person name="Brinkac L.M."/>
            <person name="Haft D.H."/>
            <person name="Selengut J.D."/>
            <person name="Sanka R."/>
            <person name="DePew J."/>
            <person name="Purushe J."/>
            <person name="Whelen A.C."/>
            <person name="Vinetz J.M."/>
            <person name="Sutton G.G."/>
            <person name="Nierman W.C."/>
            <person name="Fouts D.E."/>
        </authorList>
    </citation>
    <scope>NUCLEOTIDE SEQUENCE [LARGE SCALE GENOMIC DNA]</scope>
    <source>
        <strain evidence="2 3">2007001578</strain>
    </source>
</reference>
<evidence type="ECO:0000259" key="1">
    <source>
        <dbReference type="Pfam" id="PF13302"/>
    </source>
</evidence>
<protein>
    <submittedName>
        <fullName evidence="2">Toxin-antitoxin system, toxin component, GNAT family</fullName>
    </submittedName>
</protein>
<dbReference type="InterPro" id="IPR000182">
    <property type="entry name" value="GNAT_dom"/>
</dbReference>
<name>A0ABN0J659_9LEPT</name>
<dbReference type="InterPro" id="IPR051531">
    <property type="entry name" value="N-acetyltransferase"/>
</dbReference>
<keyword evidence="3" id="KW-1185">Reference proteome</keyword>
<dbReference type="PANTHER" id="PTHR43792">
    <property type="entry name" value="GNAT FAMILY, PUTATIVE (AFU_ORTHOLOGUE AFUA_3G00765)-RELATED-RELATED"/>
    <property type="match status" value="1"/>
</dbReference>
<feature type="domain" description="N-acetyltransferase" evidence="1">
    <location>
        <begin position="20"/>
        <end position="77"/>
    </location>
</feature>
<dbReference type="SUPFAM" id="SSF55729">
    <property type="entry name" value="Acyl-CoA N-acyltransferases (Nat)"/>
    <property type="match status" value="1"/>
</dbReference>
<evidence type="ECO:0000313" key="2">
    <source>
        <dbReference type="EMBL" id="EMN02509.1"/>
    </source>
</evidence>
<dbReference type="EMBL" id="AHMH02000012">
    <property type="protein sequence ID" value="EMN02509.1"/>
    <property type="molecule type" value="Genomic_DNA"/>
</dbReference>
<proteinExistence type="predicted"/>
<dbReference type="InterPro" id="IPR016181">
    <property type="entry name" value="Acyl_CoA_acyltransferase"/>
</dbReference>
<dbReference type="Gene3D" id="3.40.630.30">
    <property type="match status" value="1"/>
</dbReference>
<comment type="caution">
    <text evidence="2">The sequence shown here is derived from an EMBL/GenBank/DDBJ whole genome shotgun (WGS) entry which is preliminary data.</text>
</comment>